<organism evidence="1">
    <name type="scientific">marine metagenome</name>
    <dbReference type="NCBI Taxonomy" id="408172"/>
    <lineage>
        <taxon>unclassified sequences</taxon>
        <taxon>metagenomes</taxon>
        <taxon>ecological metagenomes</taxon>
    </lineage>
</organism>
<accession>A0A382VEB9</accession>
<name>A0A382VEB9_9ZZZZ</name>
<dbReference type="AlphaFoldDB" id="A0A382VEB9"/>
<gene>
    <name evidence="1" type="ORF">METZ01_LOCUS397756</name>
</gene>
<protein>
    <recommendedName>
        <fullName evidence="2">DUF5683 domain-containing protein</fullName>
    </recommendedName>
</protein>
<sequence length="235" mass="25461">VTSTEELGSGWRSGGPTGLQNQLAELNPRLVGSIPTRSRHLLMCLICGSVLFTGELFGQNSPPVEGARIVDTEYLEQDRISARGAFIRSLLIPGWGQSAAGSPGRGAFYFGIEGASLWMVLKTARNLGGARRRLETLETGARLKFTSTEGLKGTALDQAVANDPDVRAAATLIEDRLEQREDWIAVSLFFLLFGAADAFVTAHLQHFPEPLDTKIEANLERGVGVSFTMPISLFR</sequence>
<reference evidence="1" key="1">
    <citation type="submission" date="2018-05" db="EMBL/GenBank/DDBJ databases">
        <authorList>
            <person name="Lanie J.A."/>
            <person name="Ng W.-L."/>
            <person name="Kazmierczak K.M."/>
            <person name="Andrzejewski T.M."/>
            <person name="Davidsen T.M."/>
            <person name="Wayne K.J."/>
            <person name="Tettelin H."/>
            <person name="Glass J.I."/>
            <person name="Rusch D."/>
            <person name="Podicherti R."/>
            <person name="Tsui H.-C.T."/>
            <person name="Winkler M.E."/>
        </authorList>
    </citation>
    <scope>NUCLEOTIDE SEQUENCE</scope>
</reference>
<dbReference type="EMBL" id="UINC01151350">
    <property type="protein sequence ID" value="SVD44902.1"/>
    <property type="molecule type" value="Genomic_DNA"/>
</dbReference>
<evidence type="ECO:0008006" key="2">
    <source>
        <dbReference type="Google" id="ProtNLM"/>
    </source>
</evidence>
<feature type="non-terminal residue" evidence="1">
    <location>
        <position position="1"/>
    </location>
</feature>
<evidence type="ECO:0000313" key="1">
    <source>
        <dbReference type="EMBL" id="SVD44902.1"/>
    </source>
</evidence>
<proteinExistence type="predicted"/>